<dbReference type="Proteomes" id="UP000220702">
    <property type="component" value="Unassembled WGS sequence"/>
</dbReference>
<comment type="caution">
    <text evidence="8">The sequence shown here is derived from an EMBL/GenBank/DDBJ whole genome shotgun (WGS) entry which is preliminary data.</text>
</comment>
<dbReference type="PANTHER" id="PTHR15462:SF8">
    <property type="entry name" value="SERINE PROTEASE"/>
    <property type="match status" value="1"/>
</dbReference>
<evidence type="ECO:0000256" key="4">
    <source>
        <dbReference type="ARBA" id="ARBA00022801"/>
    </source>
</evidence>
<keyword evidence="4 6" id="KW-0378">Hydrolase</keyword>
<dbReference type="Gene3D" id="2.40.10.10">
    <property type="entry name" value="Trypsin-like serine proteases"/>
    <property type="match status" value="2"/>
</dbReference>
<dbReference type="Pfam" id="PF00089">
    <property type="entry name" value="Trypsin"/>
    <property type="match status" value="1"/>
</dbReference>
<dbReference type="InterPro" id="IPR028301">
    <property type="entry name" value="V8_his_AS"/>
</dbReference>
<sequence length="242" mass="26246">MRWIKMGKAMRKYLFIFLTAILVATSFSVSTFAKVLGSDIRTQVTNTASYPNSAIVHLDGVLSNTGEYGCTGWMVGPKTLVTAAHCVNGGTTSMTVSPGKNGGSNPYGTAKISQVYISPNYINTENPGDDWAVININRNLGDQTSWFGYNSGLPNGSITVTGYPGDKSYGQMWTGVGSIEWSTGNIAYHNVDTFGGQSGAPVYDYRREVYAIHVGYDGNYNKNRAARITSEVINAIETMKRQ</sequence>
<gene>
    <name evidence="8" type="ORF">CON71_31925</name>
</gene>
<dbReference type="PROSITE" id="PS00672">
    <property type="entry name" value="V8_HIS"/>
    <property type="match status" value="1"/>
</dbReference>
<accession>A0A9X7J6H4</accession>
<evidence type="ECO:0000313" key="8">
    <source>
        <dbReference type="EMBL" id="PEA86097.1"/>
    </source>
</evidence>
<dbReference type="PROSITE" id="PS00134">
    <property type="entry name" value="TRYPSIN_HIS"/>
    <property type="match status" value="1"/>
</dbReference>
<reference evidence="8 9" key="1">
    <citation type="submission" date="2017-09" db="EMBL/GenBank/DDBJ databases">
        <title>Large-scale bioinformatics analysis of Bacillus genomes uncovers conserved roles of natural products in bacterial physiology.</title>
        <authorList>
            <consortium name="Agbiome Team Llc"/>
            <person name="Bleich R.M."/>
            <person name="Grubbs K.J."/>
            <person name="Santa Maria K.C."/>
            <person name="Allen S.E."/>
            <person name="Farag S."/>
            <person name="Shank E.A."/>
            <person name="Bowers A."/>
        </authorList>
    </citation>
    <scope>NUCLEOTIDE SEQUENCE [LARGE SCALE GENOMIC DNA]</scope>
    <source>
        <strain evidence="8 9">AFS089089</strain>
    </source>
</reference>
<dbReference type="EMBL" id="NVNL01000097">
    <property type="protein sequence ID" value="PEA86097.1"/>
    <property type="molecule type" value="Genomic_DNA"/>
</dbReference>
<dbReference type="SUPFAM" id="SSF50494">
    <property type="entry name" value="Trypsin-like serine proteases"/>
    <property type="match status" value="1"/>
</dbReference>
<dbReference type="PRINTS" id="PR00839">
    <property type="entry name" value="V8PROTEASE"/>
</dbReference>
<dbReference type="InterPro" id="IPR008256">
    <property type="entry name" value="Peptidase_S1B"/>
</dbReference>
<dbReference type="EC" id="3.4.21.-" evidence="6"/>
<dbReference type="GO" id="GO:0006508">
    <property type="term" value="P:proteolysis"/>
    <property type="evidence" value="ECO:0007669"/>
    <property type="project" value="UniProtKB-KW"/>
</dbReference>
<dbReference type="InterPro" id="IPR043504">
    <property type="entry name" value="Peptidase_S1_PA_chymotrypsin"/>
</dbReference>
<organism evidence="8 9">
    <name type="scientific">Bacillus thuringiensis</name>
    <dbReference type="NCBI Taxonomy" id="1428"/>
    <lineage>
        <taxon>Bacteria</taxon>
        <taxon>Bacillati</taxon>
        <taxon>Bacillota</taxon>
        <taxon>Bacilli</taxon>
        <taxon>Bacillales</taxon>
        <taxon>Bacillaceae</taxon>
        <taxon>Bacillus</taxon>
        <taxon>Bacillus cereus group</taxon>
    </lineage>
</organism>
<evidence type="ECO:0000256" key="6">
    <source>
        <dbReference type="RuleBase" id="RU004296"/>
    </source>
</evidence>
<keyword evidence="5 6" id="KW-0720">Serine protease</keyword>
<dbReference type="InterPro" id="IPR018114">
    <property type="entry name" value="TRYPSIN_HIS"/>
</dbReference>
<feature type="domain" description="Peptidase S1" evidence="7">
    <location>
        <begin position="61"/>
        <end position="224"/>
    </location>
</feature>
<dbReference type="InterPro" id="IPR009003">
    <property type="entry name" value="Peptidase_S1_PA"/>
</dbReference>
<evidence type="ECO:0000259" key="7">
    <source>
        <dbReference type="Pfam" id="PF00089"/>
    </source>
</evidence>
<evidence type="ECO:0000256" key="1">
    <source>
        <dbReference type="ARBA" id="ARBA00008764"/>
    </source>
</evidence>
<dbReference type="InterPro" id="IPR050966">
    <property type="entry name" value="Glutamyl_endopeptidase"/>
</dbReference>
<keyword evidence="3" id="KW-0732">Signal</keyword>
<protein>
    <recommendedName>
        <fullName evidence="6">Serine protease</fullName>
        <ecNumber evidence="6">3.4.21.-</ecNumber>
    </recommendedName>
</protein>
<evidence type="ECO:0000256" key="3">
    <source>
        <dbReference type="ARBA" id="ARBA00022729"/>
    </source>
</evidence>
<comment type="similarity">
    <text evidence="1 6">Belongs to the peptidase S1B family.</text>
</comment>
<proteinExistence type="inferred from homology"/>
<evidence type="ECO:0000256" key="2">
    <source>
        <dbReference type="ARBA" id="ARBA00022670"/>
    </source>
</evidence>
<evidence type="ECO:0000313" key="9">
    <source>
        <dbReference type="Proteomes" id="UP000220702"/>
    </source>
</evidence>
<name>A0A9X7J6H4_BACTU</name>
<dbReference type="GO" id="GO:0004252">
    <property type="term" value="F:serine-type endopeptidase activity"/>
    <property type="evidence" value="ECO:0007669"/>
    <property type="project" value="InterPro"/>
</dbReference>
<dbReference type="InterPro" id="IPR001254">
    <property type="entry name" value="Trypsin_dom"/>
</dbReference>
<evidence type="ECO:0000256" key="5">
    <source>
        <dbReference type="ARBA" id="ARBA00022825"/>
    </source>
</evidence>
<dbReference type="PANTHER" id="PTHR15462">
    <property type="entry name" value="SERINE PROTEASE"/>
    <property type="match status" value="1"/>
</dbReference>
<keyword evidence="2 6" id="KW-0645">Protease</keyword>
<dbReference type="AlphaFoldDB" id="A0A9X7J6H4"/>